<dbReference type="PANTHER" id="PTHR36927">
    <property type="entry name" value="BLR4337 PROTEIN"/>
    <property type="match status" value="1"/>
</dbReference>
<accession>Q5WL25</accession>
<reference evidence="5 6" key="3">
    <citation type="journal article" date="1997" name="Protein Eng.">
        <title>High-resolution crystal structure of M-protease: phylogeny aided analysis of the high-alkaline adaptation mechanism.</title>
        <authorList>
            <person name="Shirai T."/>
            <person name="Suzuki A."/>
            <person name="Yamane T."/>
            <person name="Ashida T."/>
            <person name="Kobayashi T."/>
            <person name="Ito S."/>
        </authorList>
    </citation>
    <scope>NUCLEOTIDE SEQUENCE [LARGE SCALE GENOMIC DNA]</scope>
    <source>
        <strain evidence="5 6">KSM-K16</strain>
    </source>
</reference>
<feature type="transmembrane region" description="Helical" evidence="3">
    <location>
        <begin position="21"/>
        <end position="41"/>
    </location>
</feature>
<dbReference type="RefSeq" id="WP_011245249.1">
    <property type="nucleotide sequence ID" value="NC_006582.1"/>
</dbReference>
<dbReference type="InterPro" id="IPR050623">
    <property type="entry name" value="Glucan_succinyl_AcylTrfase"/>
</dbReference>
<dbReference type="STRING" id="66692.ABC0388"/>
<protein>
    <recommendedName>
        <fullName evidence="4">Acyltransferase 3 domain-containing protein</fullName>
    </recommendedName>
</protein>
<feature type="transmembrane region" description="Helical" evidence="3">
    <location>
        <begin position="268"/>
        <end position="289"/>
    </location>
</feature>
<feature type="transmembrane region" description="Helical" evidence="3">
    <location>
        <begin position="98"/>
        <end position="117"/>
    </location>
</feature>
<dbReference type="Pfam" id="PF01757">
    <property type="entry name" value="Acyl_transf_3"/>
    <property type="match status" value="1"/>
</dbReference>
<dbReference type="OrthoDB" id="5446016at2"/>
<dbReference type="AlphaFoldDB" id="Q5WL25"/>
<dbReference type="PANTHER" id="PTHR36927:SF4">
    <property type="entry name" value="BLR5718 PROTEIN"/>
    <property type="match status" value="1"/>
</dbReference>
<dbReference type="KEGG" id="bcl:ABC0388"/>
<evidence type="ECO:0000256" key="3">
    <source>
        <dbReference type="SAM" id="Phobius"/>
    </source>
</evidence>
<feature type="transmembrane region" description="Helical" evidence="3">
    <location>
        <begin position="334"/>
        <end position="355"/>
    </location>
</feature>
<proteinExistence type="inferred from homology"/>
<evidence type="ECO:0000313" key="5">
    <source>
        <dbReference type="EMBL" id="BAD62930.1"/>
    </source>
</evidence>
<feature type="transmembrane region" description="Helical" evidence="3">
    <location>
        <begin position="301"/>
        <end position="322"/>
    </location>
</feature>
<feature type="transmembrane region" description="Helical" evidence="3">
    <location>
        <begin position="61"/>
        <end position="78"/>
    </location>
</feature>
<keyword evidence="3" id="KW-1133">Transmembrane helix</keyword>
<feature type="domain" description="Acyltransferase 3" evidence="4">
    <location>
        <begin position="16"/>
        <end position="352"/>
    </location>
</feature>
<dbReference type="Proteomes" id="UP000001168">
    <property type="component" value="Chromosome"/>
</dbReference>
<comment type="similarity">
    <text evidence="2">Belongs to the acyltransferase 3 family.</text>
</comment>
<evidence type="ECO:0000256" key="1">
    <source>
        <dbReference type="ARBA" id="ARBA00004370"/>
    </source>
</evidence>
<dbReference type="GO" id="GO:0016747">
    <property type="term" value="F:acyltransferase activity, transferring groups other than amino-acyl groups"/>
    <property type="evidence" value="ECO:0007669"/>
    <property type="project" value="InterPro"/>
</dbReference>
<reference evidence="6" key="4">
    <citation type="submission" date="2003-10" db="EMBL/GenBank/DDBJ databases">
        <title>The complete genome sequence of the alkaliphilic Bacillus clausii KSM-K16.</title>
        <authorList>
            <person name="Takaki Y."/>
            <person name="Kageyama Y."/>
            <person name="Shimamura S."/>
            <person name="Suzuki H."/>
            <person name="Nishi S."/>
            <person name="Hatada Y."/>
            <person name="Kawai S."/>
            <person name="Ito S."/>
            <person name="Horikoshi K."/>
        </authorList>
    </citation>
    <scope>NUCLEOTIDE SEQUENCE [LARGE SCALE GENOMIC DNA]</scope>
    <source>
        <strain evidence="6">KSM-K16</strain>
    </source>
</reference>
<sequence>MNGIKNEPFSKKSRLLYLDHIKVFLILLVVAHHAGQAYGPIDDWPLASSEKSAILGPFFDVNGAFFMGLFFLISAYFIPASIDKRGVYSFIKSRFIRLGIPFIVVVIVLFGPITYFVDGVSGSFWEYMIFDYIGTLDFEIGHLWFIALLFFLSVCYALVRVIMKIPNPTKSRSLGHKQLFLFSLSLIIANMLIRIWFPVGEWVNISPFMPVEVGRLPQYISFFAFGILAYRSNWLENIPIKTGVIWFIIGIIAAAMHYLNVLTGLRSVYIWLVLEGFIGVGLIIGILVIGREFANKRGKLLAFMAENAFAVYIIHIFVVYILQGAMEEIPSGALTKFFIVSILASLLSFLFSHLIRKIPTMKKVL</sequence>
<evidence type="ECO:0000313" key="6">
    <source>
        <dbReference type="Proteomes" id="UP000001168"/>
    </source>
</evidence>
<organism evidence="5 6">
    <name type="scientific">Shouchella clausii (strain KSM-K16)</name>
    <name type="common">Alkalihalobacillus clausii</name>
    <dbReference type="NCBI Taxonomy" id="66692"/>
    <lineage>
        <taxon>Bacteria</taxon>
        <taxon>Bacillati</taxon>
        <taxon>Bacillota</taxon>
        <taxon>Bacilli</taxon>
        <taxon>Bacillales</taxon>
        <taxon>Bacillaceae</taxon>
        <taxon>Shouchella</taxon>
    </lineage>
</organism>
<dbReference type="InterPro" id="IPR002656">
    <property type="entry name" value="Acyl_transf_3_dom"/>
</dbReference>
<keyword evidence="6" id="KW-1185">Reference proteome</keyword>
<feature type="transmembrane region" description="Helical" evidence="3">
    <location>
        <begin position="179"/>
        <end position="196"/>
    </location>
</feature>
<feature type="transmembrane region" description="Helical" evidence="3">
    <location>
        <begin position="216"/>
        <end position="232"/>
    </location>
</feature>
<gene>
    <name evidence="5" type="ordered locus">ABC0388</name>
</gene>
<feature type="transmembrane region" description="Helical" evidence="3">
    <location>
        <begin position="140"/>
        <end position="159"/>
    </location>
</feature>
<dbReference type="EMBL" id="AP006627">
    <property type="protein sequence ID" value="BAD62930.1"/>
    <property type="molecule type" value="Genomic_DNA"/>
</dbReference>
<reference evidence="5 6" key="1">
    <citation type="journal article" date="1994" name="J. Ferment. Bioeng.">
        <title>Molecular cloning and nucleotide sequence of the gene for an alkaline protease from the alkalophilic Bacillus sp. KSM-K16.</title>
        <authorList>
            <person name="Hakamada Y."/>
            <person name="Kobayashi T."/>
            <person name="Hitomi J."/>
            <person name="Kawai S."/>
            <person name="Ito S."/>
        </authorList>
    </citation>
    <scope>NUCLEOTIDE SEQUENCE [LARGE SCALE GENOMIC DNA]</scope>
    <source>
        <strain evidence="5 6">KSM-K16</strain>
    </source>
</reference>
<evidence type="ECO:0000259" key="4">
    <source>
        <dbReference type="Pfam" id="PF01757"/>
    </source>
</evidence>
<feature type="transmembrane region" description="Helical" evidence="3">
    <location>
        <begin position="244"/>
        <end position="262"/>
    </location>
</feature>
<keyword evidence="3" id="KW-0812">Transmembrane</keyword>
<reference evidence="5 6" key="5">
    <citation type="journal article" date="2007" name="Extremophiles">
        <title>Intragenomic diversity of the V1 regions of 16S rRNA genes in high-alkaline protease-producing Bacillus clausii spp.</title>
        <authorList>
            <person name="Kageyama Y."/>
            <person name="Takaki Y."/>
            <person name="Shimamura S."/>
            <person name="Nishi S."/>
            <person name="Nogi Y."/>
            <person name="Uchimura K."/>
            <person name="Kobayashi T."/>
            <person name="Hitomi J."/>
            <person name="Ozaki K."/>
            <person name="Kawai S."/>
            <person name="Ito S."/>
            <person name="Horikoshi K."/>
        </authorList>
    </citation>
    <scope>NUCLEOTIDE SEQUENCE [LARGE SCALE GENOMIC DNA]</scope>
    <source>
        <strain evidence="5 6">KSM-K16</strain>
    </source>
</reference>
<name>Q5WL25_SHOC1</name>
<keyword evidence="3" id="KW-0472">Membrane</keyword>
<dbReference type="eggNOG" id="COG1835">
    <property type="taxonomic scope" value="Bacteria"/>
</dbReference>
<dbReference type="HOGENOM" id="CLU_036097_1_0_9"/>
<reference evidence="5 6" key="2">
    <citation type="journal article" date="1995" name="Appl. Microbiol. Biotechnol.">
        <title>Purification and properties of an alkaline protease from alkalophilic Bacillus sp. KSM-K16.</title>
        <authorList>
            <person name="Kobayashi T."/>
            <person name="Hakamada Y."/>
            <person name="Adachi S."/>
            <person name="Hitomi J."/>
            <person name="Yoshimatsu T."/>
            <person name="Koike K."/>
            <person name="Kawai S."/>
            <person name="Ito S."/>
        </authorList>
    </citation>
    <scope>NUCLEOTIDE SEQUENCE [LARGE SCALE GENOMIC DNA]</scope>
    <source>
        <strain evidence="5 6">KSM-K16</strain>
    </source>
</reference>
<evidence type="ECO:0000256" key="2">
    <source>
        <dbReference type="ARBA" id="ARBA00007400"/>
    </source>
</evidence>
<comment type="subcellular location">
    <subcellularLocation>
        <location evidence="1">Membrane</location>
    </subcellularLocation>
</comment>